<keyword evidence="2" id="KW-1185">Reference proteome</keyword>
<dbReference type="Proteomes" id="UP001162098">
    <property type="component" value="Segment"/>
</dbReference>
<evidence type="ECO:0000313" key="1">
    <source>
        <dbReference type="EMBL" id="QPB44390.1"/>
    </source>
</evidence>
<protein>
    <recommendedName>
        <fullName evidence="3">ATP-grasp domain-containing protein</fullName>
    </recommendedName>
</protein>
<proteinExistence type="predicted"/>
<evidence type="ECO:0008006" key="3">
    <source>
        <dbReference type="Google" id="ProtNLM"/>
    </source>
</evidence>
<name>A0A7S7YEQ0_9VIRU</name>
<dbReference type="Pfam" id="PF07065">
    <property type="entry name" value="D123"/>
    <property type="match status" value="1"/>
</dbReference>
<reference evidence="1 2" key="1">
    <citation type="submission" date="2020-09" db="EMBL/GenBank/DDBJ databases">
        <authorList>
            <person name="Zhang R."/>
            <person name="Garcia K."/>
            <person name="Ogata H."/>
        </authorList>
    </citation>
    <scope>NUCLEOTIDE SEQUENCE [LARGE SCALE GENOMIC DNA]</scope>
    <source>
        <strain evidence="2">stheno</strain>
    </source>
</reference>
<organism evidence="1 2">
    <name type="scientific">Medusavirus stheno T3</name>
    <dbReference type="NCBI Taxonomy" id="3069717"/>
    <lineage>
        <taxon>Viruses</taxon>
        <taxon>Varidnaviria</taxon>
        <taxon>Bamfordvirae</taxon>
        <taxon>Nucleocytoviricota</taxon>
        <taxon>Megaviricetes</taxon>
        <taxon>Mamonoviridae</taxon>
        <taxon>Medusavirus</taxon>
        <taxon>Medusavirus sthenus</taxon>
    </lineage>
</organism>
<dbReference type="KEGG" id="vg:80543586"/>
<evidence type="ECO:0000313" key="2">
    <source>
        <dbReference type="Proteomes" id="UP001162098"/>
    </source>
</evidence>
<accession>A0A7S7YEQ0</accession>
<dbReference type="InterPro" id="IPR009772">
    <property type="entry name" value="CDC123"/>
</dbReference>
<sequence length="249" mass="28550">MPGRRLSPPTISERNMEYRLQFKYYEDASWAVLGAPTGAHAVAISTKDARQILGDVPSDGRLSRRLAVLFAGAPSSGWFFKLSSRSPKDVGRMQPVRCPEDVLSLCRRSHRVREDLEAYVATEEGTLYLVFKPWMGDDIAQETRLFVVRDEIVGHCDASTDEVLPWSDVESALDRQLQVLHRAGYTTYCLDLHKRKSDGGRAWHITELNPLDLSTDCFYYTYHELLLERLSRDYKRLQAKYDALVCRRC</sequence>
<dbReference type="EMBL" id="MW018138">
    <property type="protein sequence ID" value="QPB44390.1"/>
    <property type="molecule type" value="Genomic_DNA"/>
</dbReference>